<evidence type="ECO:0000313" key="5">
    <source>
        <dbReference type="Proteomes" id="UP001595616"/>
    </source>
</evidence>
<keyword evidence="5" id="KW-1185">Reference proteome</keyword>
<dbReference type="PANTHER" id="PTHR31005:SF8">
    <property type="entry name" value="DUF4139 DOMAIN-CONTAINING PROTEIN"/>
    <property type="match status" value="1"/>
</dbReference>
<dbReference type="EMBL" id="JBHRYQ010000001">
    <property type="protein sequence ID" value="MFC3810506.1"/>
    <property type="molecule type" value="Genomic_DNA"/>
</dbReference>
<accession>A0ABV7YUD2</accession>
<feature type="signal peptide" evidence="1">
    <location>
        <begin position="1"/>
        <end position="19"/>
    </location>
</feature>
<dbReference type="InterPro" id="IPR011935">
    <property type="entry name" value="CHP02231"/>
</dbReference>
<sequence>MKLLFSIALLSSLHTFSFAQYQKNATPNIERVTVFLNQAQIESSYAGNLTAGSTKIVLDNIANTIDPNSIQVGGQGDFTLLGVKYKPNFLNAKASVLKDSIDMVKSDIENLDMLLNVALNEERMIMANASIKSEKDGVLPEDLKEMIEFFRTKLTEVGARKLQITRQIEPLKDKKARLEKQLSQDPSLRMPLGQIELSVSAVKNTNAKISITYIARNAGWSPNYDIRVKDTNSPVNLTYKASVYQNTGIDWKNVKLSLSTSNPSQSGQKPEVYPQYLSFYQPNMMRAMRKSEEGVAMALESAPIADMATAANIVEMVETSMSVNFQIQVPYNILSGVGPELVEVRNYTANAAYNNIAAPKYDNASFLTADILEWEKLKLLSGEANVYFMEKFLGKTYINESSVDNKLTVSLGRDNGINTKREELEKYKSRKTFGSNVKESFGYKITIKNTKNVAVDLIVEDQVPVSQDSDIEVSFDGSEGATLDAATGKLKWTINLAPGASKEIEFGYTVKYPKDKRINNL</sequence>
<protein>
    <submittedName>
        <fullName evidence="4">DUF4139 domain-containing protein</fullName>
    </submittedName>
</protein>
<evidence type="ECO:0000256" key="1">
    <source>
        <dbReference type="SAM" id="SignalP"/>
    </source>
</evidence>
<keyword evidence="1" id="KW-0732">Signal</keyword>
<organism evidence="4 5">
    <name type="scientific">Lacihabitans lacunae</name>
    <dbReference type="NCBI Taxonomy" id="1028214"/>
    <lineage>
        <taxon>Bacteria</taxon>
        <taxon>Pseudomonadati</taxon>
        <taxon>Bacteroidota</taxon>
        <taxon>Cytophagia</taxon>
        <taxon>Cytophagales</taxon>
        <taxon>Leadbetterellaceae</taxon>
        <taxon>Lacihabitans</taxon>
    </lineage>
</organism>
<dbReference type="InterPro" id="IPR037291">
    <property type="entry name" value="DUF4139"/>
</dbReference>
<dbReference type="PANTHER" id="PTHR31005">
    <property type="entry name" value="DUF4139 DOMAIN-CONTAINING PROTEIN"/>
    <property type="match status" value="1"/>
</dbReference>
<dbReference type="RefSeq" id="WP_379836716.1">
    <property type="nucleotide sequence ID" value="NZ_JBHRYQ010000001.1"/>
</dbReference>
<dbReference type="NCBIfam" id="TIGR02231">
    <property type="entry name" value="mucoidy inhibitor MuiA family protein"/>
    <property type="match status" value="1"/>
</dbReference>
<proteinExistence type="predicted"/>
<dbReference type="InterPro" id="IPR025554">
    <property type="entry name" value="DUF4140"/>
</dbReference>
<feature type="domain" description="DUF4140" evidence="3">
    <location>
        <begin position="32"/>
        <end position="118"/>
    </location>
</feature>
<feature type="domain" description="DUF4139" evidence="2">
    <location>
        <begin position="209"/>
        <end position="514"/>
    </location>
</feature>
<dbReference type="Pfam" id="PF13598">
    <property type="entry name" value="DUF4139"/>
    <property type="match status" value="1"/>
</dbReference>
<comment type="caution">
    <text evidence="4">The sequence shown here is derived from an EMBL/GenBank/DDBJ whole genome shotgun (WGS) entry which is preliminary data.</text>
</comment>
<name>A0ABV7YUD2_9BACT</name>
<feature type="chain" id="PRO_5047539050" evidence="1">
    <location>
        <begin position="20"/>
        <end position="521"/>
    </location>
</feature>
<dbReference type="Proteomes" id="UP001595616">
    <property type="component" value="Unassembled WGS sequence"/>
</dbReference>
<reference evidence="5" key="1">
    <citation type="journal article" date="2019" name="Int. J. Syst. Evol. Microbiol.">
        <title>The Global Catalogue of Microorganisms (GCM) 10K type strain sequencing project: providing services to taxonomists for standard genome sequencing and annotation.</title>
        <authorList>
            <consortium name="The Broad Institute Genomics Platform"/>
            <consortium name="The Broad Institute Genome Sequencing Center for Infectious Disease"/>
            <person name="Wu L."/>
            <person name="Ma J."/>
        </authorList>
    </citation>
    <scope>NUCLEOTIDE SEQUENCE [LARGE SCALE GENOMIC DNA]</scope>
    <source>
        <strain evidence="5">CECT 7956</strain>
    </source>
</reference>
<gene>
    <name evidence="4" type="ORF">ACFOOI_07575</name>
</gene>
<dbReference type="Pfam" id="PF13600">
    <property type="entry name" value="DUF4140"/>
    <property type="match status" value="1"/>
</dbReference>
<evidence type="ECO:0000313" key="4">
    <source>
        <dbReference type="EMBL" id="MFC3810506.1"/>
    </source>
</evidence>
<evidence type="ECO:0000259" key="3">
    <source>
        <dbReference type="Pfam" id="PF13600"/>
    </source>
</evidence>
<evidence type="ECO:0000259" key="2">
    <source>
        <dbReference type="Pfam" id="PF13598"/>
    </source>
</evidence>